<dbReference type="EMBL" id="BPLR01017244">
    <property type="protein sequence ID" value="GIY89694.1"/>
    <property type="molecule type" value="Genomic_DNA"/>
</dbReference>
<sequence>MVFLKKSSHQHLVSVNLKNSCQTTEDLHIITENNQAFSSQICNFSKFQEDIATENIDSFVKSSLENKPKTFDKEMGHKTNFSNENNNSKEIPYDDDDNAKNVNILKNKPASLQECETLQPLIPLQSKRKYMEEIGLKECFVLVENIKVPVHHDKIKPMFNDFDRTVTNADENKNMSVISKNNFSEVSMCNTEPEIHAKQNCNSKKNNENLNLEGIENDWEFQCNSSSSSELFIGKNINDQLNNHQCKEKVSISEVKLGIPSNSNSVSMMNNPVNIDSESSADCWGFQYDSDGDTKLVANDGIDRNLNDKSESTVENDITRNKRKIIVSSDEDNSKESDILTARYIRCRSPFKKKEMSQEEKKCLGSSEDEIFNMEDIKNEELSESTVENATINLSPVKQNRKKLSEY</sequence>
<evidence type="ECO:0000256" key="1">
    <source>
        <dbReference type="SAM" id="MobiDB-lite"/>
    </source>
</evidence>
<gene>
    <name evidence="2" type="ORF">CEXT_448681</name>
</gene>
<feature type="region of interest" description="Disordered" evidence="1">
    <location>
        <begin position="70"/>
        <end position="97"/>
    </location>
</feature>
<evidence type="ECO:0000313" key="3">
    <source>
        <dbReference type="Proteomes" id="UP001054945"/>
    </source>
</evidence>
<protein>
    <submittedName>
        <fullName evidence="2">Uncharacterized protein</fullName>
    </submittedName>
</protein>
<keyword evidence="3" id="KW-1185">Reference proteome</keyword>
<feature type="compositionally biased region" description="Polar residues" evidence="1">
    <location>
        <begin position="79"/>
        <end position="89"/>
    </location>
</feature>
<evidence type="ECO:0000313" key="2">
    <source>
        <dbReference type="EMBL" id="GIY89694.1"/>
    </source>
</evidence>
<comment type="caution">
    <text evidence="2">The sequence shown here is derived from an EMBL/GenBank/DDBJ whole genome shotgun (WGS) entry which is preliminary data.</text>
</comment>
<reference evidence="2 3" key="1">
    <citation type="submission" date="2021-06" db="EMBL/GenBank/DDBJ databases">
        <title>Caerostris extrusa draft genome.</title>
        <authorList>
            <person name="Kono N."/>
            <person name="Arakawa K."/>
        </authorList>
    </citation>
    <scope>NUCLEOTIDE SEQUENCE [LARGE SCALE GENOMIC DNA]</scope>
</reference>
<name>A0AAV4X580_CAEEX</name>
<organism evidence="2 3">
    <name type="scientific">Caerostris extrusa</name>
    <name type="common">Bark spider</name>
    <name type="synonym">Caerostris bankana</name>
    <dbReference type="NCBI Taxonomy" id="172846"/>
    <lineage>
        <taxon>Eukaryota</taxon>
        <taxon>Metazoa</taxon>
        <taxon>Ecdysozoa</taxon>
        <taxon>Arthropoda</taxon>
        <taxon>Chelicerata</taxon>
        <taxon>Arachnida</taxon>
        <taxon>Araneae</taxon>
        <taxon>Araneomorphae</taxon>
        <taxon>Entelegynae</taxon>
        <taxon>Araneoidea</taxon>
        <taxon>Araneidae</taxon>
        <taxon>Caerostris</taxon>
    </lineage>
</organism>
<dbReference type="Proteomes" id="UP001054945">
    <property type="component" value="Unassembled WGS sequence"/>
</dbReference>
<proteinExistence type="predicted"/>
<accession>A0AAV4X580</accession>
<dbReference type="AlphaFoldDB" id="A0AAV4X580"/>